<evidence type="ECO:0000313" key="5">
    <source>
        <dbReference type="Proteomes" id="UP001314263"/>
    </source>
</evidence>
<feature type="domain" description="TauD/TfdA-like" evidence="3">
    <location>
        <begin position="120"/>
        <end position="374"/>
    </location>
</feature>
<dbReference type="AlphaFoldDB" id="A0AAV1ICT8"/>
<evidence type="ECO:0000313" key="4">
    <source>
        <dbReference type="EMBL" id="CAK0785174.1"/>
    </source>
</evidence>
<dbReference type="InterPro" id="IPR003819">
    <property type="entry name" value="TauD/TfdA-like"/>
</dbReference>
<dbReference type="Gene3D" id="3.60.130.10">
    <property type="entry name" value="Clavaminate synthase-like"/>
    <property type="match status" value="1"/>
</dbReference>
<dbReference type="PANTHER" id="PTHR10696:SF56">
    <property type="entry name" value="TAUD_TFDA-LIKE DOMAIN-CONTAINING PROTEIN"/>
    <property type="match status" value="1"/>
</dbReference>
<evidence type="ECO:0000256" key="1">
    <source>
        <dbReference type="ARBA" id="ARBA00023002"/>
    </source>
</evidence>
<keyword evidence="2" id="KW-0045">Antibiotic biosynthesis</keyword>
<sequence>MAPGLAADRGGVDLEQLTPSALIKKHYADAKADQARIAVSDAPLSEHIRHSGPQGKIEPFTIVDDPSAWVAADYRGNEDAFIYRLTKQDLKEVEAAVATVETKGLRIEGNLVHIQEAVPGRKDFPLPTLGPKLEQLREEVRIGRGFQLLRGFPVDTFTRLQTLIAYWGFGLHWGNVVPQNAKAHIVGHVKNIGHDVNAPLTRVYATPLAQPVHTDSADMVALLSLRLSKEGGLSSWSSSVSVHNELLRLGRKDLVEELVAPHWYVDRKGETPPGKKEFYKQPIFNYYQGFLSSPYTATYYTLAQRHPEVPLLTQKQHEALRMYNALALSDRLRLDLMLQPGDIQLLSNHTQLHTRSAFIDYPEIDRRRHLMRLWVAPPNERPLPDEYIELWGSTKPGHRGGIFIGGTPLTVPLEAE</sequence>
<dbReference type="InterPro" id="IPR050411">
    <property type="entry name" value="AlphaKG_dependent_hydroxylases"/>
</dbReference>
<dbReference type="Pfam" id="PF02668">
    <property type="entry name" value="TauD"/>
    <property type="match status" value="1"/>
</dbReference>
<evidence type="ECO:0000259" key="3">
    <source>
        <dbReference type="Pfam" id="PF02668"/>
    </source>
</evidence>
<keyword evidence="1" id="KW-0560">Oxidoreductase</keyword>
<gene>
    <name evidence="4" type="ORF">CVIRNUC_008380</name>
</gene>
<dbReference type="EMBL" id="CAUYUE010000012">
    <property type="protein sequence ID" value="CAK0785174.1"/>
    <property type="molecule type" value="Genomic_DNA"/>
</dbReference>
<dbReference type="PANTHER" id="PTHR10696">
    <property type="entry name" value="GAMMA-BUTYROBETAINE HYDROXYLASE-RELATED"/>
    <property type="match status" value="1"/>
</dbReference>
<evidence type="ECO:0000256" key="2">
    <source>
        <dbReference type="ARBA" id="ARBA00023194"/>
    </source>
</evidence>
<keyword evidence="5" id="KW-1185">Reference proteome</keyword>
<comment type="caution">
    <text evidence="4">The sequence shown here is derived from an EMBL/GenBank/DDBJ whole genome shotgun (WGS) entry which is preliminary data.</text>
</comment>
<reference evidence="4 5" key="1">
    <citation type="submission" date="2023-10" db="EMBL/GenBank/DDBJ databases">
        <authorList>
            <person name="Maclean D."/>
            <person name="Macfadyen A."/>
        </authorList>
    </citation>
    <scope>NUCLEOTIDE SEQUENCE [LARGE SCALE GENOMIC DNA]</scope>
</reference>
<dbReference type="InterPro" id="IPR042098">
    <property type="entry name" value="TauD-like_sf"/>
</dbReference>
<accession>A0AAV1ICT8</accession>
<name>A0AAV1ICT8_9CHLO</name>
<organism evidence="4 5">
    <name type="scientific">Coccomyxa viridis</name>
    <dbReference type="NCBI Taxonomy" id="1274662"/>
    <lineage>
        <taxon>Eukaryota</taxon>
        <taxon>Viridiplantae</taxon>
        <taxon>Chlorophyta</taxon>
        <taxon>core chlorophytes</taxon>
        <taxon>Trebouxiophyceae</taxon>
        <taxon>Trebouxiophyceae incertae sedis</taxon>
        <taxon>Coccomyxaceae</taxon>
        <taxon>Coccomyxa</taxon>
    </lineage>
</organism>
<dbReference type="GO" id="GO:0017000">
    <property type="term" value="P:antibiotic biosynthetic process"/>
    <property type="evidence" value="ECO:0007669"/>
    <property type="project" value="UniProtKB-KW"/>
</dbReference>
<dbReference type="SUPFAM" id="SSF51197">
    <property type="entry name" value="Clavaminate synthase-like"/>
    <property type="match status" value="1"/>
</dbReference>
<proteinExistence type="predicted"/>
<dbReference type="GO" id="GO:0016491">
    <property type="term" value="F:oxidoreductase activity"/>
    <property type="evidence" value="ECO:0007669"/>
    <property type="project" value="UniProtKB-KW"/>
</dbReference>
<protein>
    <recommendedName>
        <fullName evidence="3">TauD/TfdA-like domain-containing protein</fullName>
    </recommendedName>
</protein>
<dbReference type="Proteomes" id="UP001314263">
    <property type="component" value="Unassembled WGS sequence"/>
</dbReference>